<organism evidence="2 3">
    <name type="scientific">Corchorus olitorius</name>
    <dbReference type="NCBI Taxonomy" id="93759"/>
    <lineage>
        <taxon>Eukaryota</taxon>
        <taxon>Viridiplantae</taxon>
        <taxon>Streptophyta</taxon>
        <taxon>Embryophyta</taxon>
        <taxon>Tracheophyta</taxon>
        <taxon>Spermatophyta</taxon>
        <taxon>Magnoliopsida</taxon>
        <taxon>eudicotyledons</taxon>
        <taxon>Gunneridae</taxon>
        <taxon>Pentapetalae</taxon>
        <taxon>rosids</taxon>
        <taxon>malvids</taxon>
        <taxon>Malvales</taxon>
        <taxon>Malvaceae</taxon>
        <taxon>Grewioideae</taxon>
        <taxon>Apeibeae</taxon>
        <taxon>Corchorus</taxon>
    </lineage>
</organism>
<evidence type="ECO:0000313" key="2">
    <source>
        <dbReference type="EMBL" id="OMO92454.1"/>
    </source>
</evidence>
<keyword evidence="1" id="KW-0472">Membrane</keyword>
<gene>
    <name evidence="2" type="ORF">COLO4_17573</name>
</gene>
<feature type="transmembrane region" description="Helical" evidence="1">
    <location>
        <begin position="20"/>
        <end position="38"/>
    </location>
</feature>
<protein>
    <submittedName>
        <fullName evidence="2">Uncharacterized protein</fullName>
    </submittedName>
</protein>
<name>A0A1R3JCB4_9ROSI</name>
<feature type="transmembrane region" description="Helical" evidence="1">
    <location>
        <begin position="50"/>
        <end position="72"/>
    </location>
</feature>
<keyword evidence="1" id="KW-0812">Transmembrane</keyword>
<dbReference type="Proteomes" id="UP000187203">
    <property type="component" value="Unassembled WGS sequence"/>
</dbReference>
<accession>A0A1R3JCB4</accession>
<keyword evidence="1" id="KW-1133">Transmembrane helix</keyword>
<proteinExistence type="predicted"/>
<comment type="caution">
    <text evidence="2">The sequence shown here is derived from an EMBL/GenBank/DDBJ whole genome shotgun (WGS) entry which is preliminary data.</text>
</comment>
<evidence type="ECO:0000256" key="1">
    <source>
        <dbReference type="SAM" id="Phobius"/>
    </source>
</evidence>
<sequence>MIMHPSQPHLKVMQQSKPNLMNMPFCILNLAVVSTFSIETLFPPEFPLTLAIIRYMLAFSMMVGLSAFLSILQGFHIWSTPSIGEGLLERCVGVVYFFCYVREEGGIGVVYIF</sequence>
<dbReference type="EMBL" id="AWUE01016361">
    <property type="protein sequence ID" value="OMO92454.1"/>
    <property type="molecule type" value="Genomic_DNA"/>
</dbReference>
<evidence type="ECO:0000313" key="3">
    <source>
        <dbReference type="Proteomes" id="UP000187203"/>
    </source>
</evidence>
<dbReference type="AlphaFoldDB" id="A0A1R3JCB4"/>
<reference evidence="3" key="1">
    <citation type="submission" date="2013-09" db="EMBL/GenBank/DDBJ databases">
        <title>Corchorus olitorius genome sequencing.</title>
        <authorList>
            <person name="Alam M."/>
            <person name="Haque M.S."/>
            <person name="Islam M.S."/>
            <person name="Emdad E.M."/>
            <person name="Islam M.M."/>
            <person name="Ahmed B."/>
            <person name="Halim A."/>
            <person name="Hossen Q.M.M."/>
            <person name="Hossain M.Z."/>
            <person name="Ahmed R."/>
            <person name="Khan M.M."/>
            <person name="Islam R."/>
            <person name="Rashid M.M."/>
            <person name="Khan S.A."/>
            <person name="Rahman M.S."/>
            <person name="Alam M."/>
            <person name="Yahiya A.S."/>
            <person name="Khan M.S."/>
            <person name="Azam M.S."/>
            <person name="Haque T."/>
            <person name="Lashkar M.Z.H."/>
            <person name="Akhand A.I."/>
            <person name="Morshed G."/>
            <person name="Roy S."/>
            <person name="Uddin K.S."/>
            <person name="Rabeya T."/>
            <person name="Hossain A.S."/>
            <person name="Chowdhury A."/>
            <person name="Snigdha A.R."/>
            <person name="Mortoza M.S."/>
            <person name="Matin S.A."/>
            <person name="Hoque S.M.E."/>
            <person name="Islam M.K."/>
            <person name="Roy D.K."/>
            <person name="Haider R."/>
            <person name="Moosa M.M."/>
            <person name="Elias S.M."/>
            <person name="Hasan A.M."/>
            <person name="Jahan S."/>
            <person name="Shafiuddin M."/>
            <person name="Mahmood N."/>
            <person name="Shommy N.S."/>
        </authorList>
    </citation>
    <scope>NUCLEOTIDE SEQUENCE [LARGE SCALE GENOMIC DNA]</scope>
    <source>
        <strain evidence="3">cv. O-4</strain>
    </source>
</reference>
<keyword evidence="3" id="KW-1185">Reference proteome</keyword>